<dbReference type="EMBL" id="CM056811">
    <property type="protein sequence ID" value="KAJ8635819.1"/>
    <property type="molecule type" value="Genomic_DNA"/>
</dbReference>
<reference evidence="1 2" key="1">
    <citation type="journal article" date="2022" name="Hortic Res">
        <title>A haplotype resolved chromosomal level avocado genome allows analysis of novel avocado genes.</title>
        <authorList>
            <person name="Nath O."/>
            <person name="Fletcher S.J."/>
            <person name="Hayward A."/>
            <person name="Shaw L.M."/>
            <person name="Masouleh A.K."/>
            <person name="Furtado A."/>
            <person name="Henry R.J."/>
            <person name="Mitter N."/>
        </authorList>
    </citation>
    <scope>NUCLEOTIDE SEQUENCE [LARGE SCALE GENOMIC DNA]</scope>
    <source>
        <strain evidence="2">cv. Hass</strain>
    </source>
</reference>
<proteinExistence type="predicted"/>
<evidence type="ECO:0000313" key="2">
    <source>
        <dbReference type="Proteomes" id="UP001234297"/>
    </source>
</evidence>
<keyword evidence="2" id="KW-1185">Reference proteome</keyword>
<organism evidence="1 2">
    <name type="scientific">Persea americana</name>
    <name type="common">Avocado</name>
    <dbReference type="NCBI Taxonomy" id="3435"/>
    <lineage>
        <taxon>Eukaryota</taxon>
        <taxon>Viridiplantae</taxon>
        <taxon>Streptophyta</taxon>
        <taxon>Embryophyta</taxon>
        <taxon>Tracheophyta</taxon>
        <taxon>Spermatophyta</taxon>
        <taxon>Magnoliopsida</taxon>
        <taxon>Magnoliidae</taxon>
        <taxon>Laurales</taxon>
        <taxon>Lauraceae</taxon>
        <taxon>Persea</taxon>
    </lineage>
</organism>
<comment type="caution">
    <text evidence="1">The sequence shown here is derived from an EMBL/GenBank/DDBJ whole genome shotgun (WGS) entry which is preliminary data.</text>
</comment>
<dbReference type="Proteomes" id="UP001234297">
    <property type="component" value="Chromosome 3"/>
</dbReference>
<gene>
    <name evidence="1" type="ORF">MRB53_010086</name>
</gene>
<name>A0ACC2LRZ4_PERAE</name>
<sequence length="364" mass="41317">MLLVASRSRRRCLLMPLKAQMCRGSGESEEEKVGEEMMKEEGKERRKNPYNGCRCLLVRWWLSALRCTPIERPRNPPQNHIKKAGFWSLPILAQALLCVIEALRTLPSPLILWFSSTRARYFVFEPAKIDFYAVLGLKKECSQEELRNAYKKLALRWHPDRCSASGNSKFVEEAKKRFQAIQEAYSVLSDADKRFLYDVGAYHSEDDESEMGDFLGEMAMMMSQNKPNGNGEDSFEELQELFEEMFHRDMNGFGSSSQTSNVRYQAPKSSAPACNMSSSSNNNRNCSGMSSAKANGDGFFSSDFSCLDGGRSFCLGAEDGEDSSRGRSKGSRRKQKASSRSSRYQPNGKGCWRKWSGRCRRKKK</sequence>
<protein>
    <submittedName>
        <fullName evidence="1">Uncharacterized protein</fullName>
    </submittedName>
</protein>
<evidence type="ECO:0000313" key="1">
    <source>
        <dbReference type="EMBL" id="KAJ8635819.1"/>
    </source>
</evidence>
<accession>A0ACC2LRZ4</accession>